<reference evidence="3" key="1">
    <citation type="journal article" date="2011" name="Genome Biol.">
        <title>The draft genome of the carcinogenic human liver fluke Clonorchis sinensis.</title>
        <authorList>
            <person name="Wang X."/>
            <person name="Chen W."/>
            <person name="Huang Y."/>
            <person name="Sun J."/>
            <person name="Men J."/>
            <person name="Liu H."/>
            <person name="Luo F."/>
            <person name="Guo L."/>
            <person name="Lv X."/>
            <person name="Deng C."/>
            <person name="Zhou C."/>
            <person name="Fan Y."/>
            <person name="Li X."/>
            <person name="Huang L."/>
            <person name="Hu Y."/>
            <person name="Liang C."/>
            <person name="Hu X."/>
            <person name="Xu J."/>
            <person name="Yu X."/>
        </authorList>
    </citation>
    <scope>NUCLEOTIDE SEQUENCE [LARGE SCALE GENOMIC DNA]</scope>
    <source>
        <strain evidence="3">Henan</strain>
    </source>
</reference>
<dbReference type="Proteomes" id="UP000008909">
    <property type="component" value="Unassembled WGS sequence"/>
</dbReference>
<gene>
    <name evidence="3" type="ORF">CLF_112305</name>
</gene>
<dbReference type="EMBL" id="DF144583">
    <property type="protein sequence ID" value="GAA57188.1"/>
    <property type="molecule type" value="Genomic_DNA"/>
</dbReference>
<feature type="compositionally biased region" description="Polar residues" evidence="2">
    <location>
        <begin position="108"/>
        <end position="117"/>
    </location>
</feature>
<evidence type="ECO:0000256" key="1">
    <source>
        <dbReference type="SAM" id="Coils"/>
    </source>
</evidence>
<proteinExistence type="predicted"/>
<keyword evidence="1" id="KW-0175">Coiled coil</keyword>
<keyword evidence="4" id="KW-1185">Reference proteome</keyword>
<evidence type="ECO:0000313" key="4">
    <source>
        <dbReference type="Proteomes" id="UP000008909"/>
    </source>
</evidence>
<organism evidence="3 4">
    <name type="scientific">Clonorchis sinensis</name>
    <name type="common">Chinese liver fluke</name>
    <dbReference type="NCBI Taxonomy" id="79923"/>
    <lineage>
        <taxon>Eukaryota</taxon>
        <taxon>Metazoa</taxon>
        <taxon>Spiralia</taxon>
        <taxon>Lophotrochozoa</taxon>
        <taxon>Platyhelminthes</taxon>
        <taxon>Trematoda</taxon>
        <taxon>Digenea</taxon>
        <taxon>Opisthorchiida</taxon>
        <taxon>Opisthorchiata</taxon>
        <taxon>Opisthorchiidae</taxon>
        <taxon>Clonorchis</taxon>
    </lineage>
</organism>
<feature type="coiled-coil region" evidence="1">
    <location>
        <begin position="457"/>
        <end position="488"/>
    </location>
</feature>
<feature type="coiled-coil region" evidence="1">
    <location>
        <begin position="299"/>
        <end position="326"/>
    </location>
</feature>
<accession>G7YW58</accession>
<name>G7YW58_CLOSI</name>
<reference key="2">
    <citation type="submission" date="2011-10" db="EMBL/GenBank/DDBJ databases">
        <title>The genome and transcriptome sequence of Clonorchis sinensis provide insights into the carcinogenic liver fluke.</title>
        <authorList>
            <person name="Wang X."/>
            <person name="Huang Y."/>
            <person name="Chen W."/>
            <person name="Liu H."/>
            <person name="Guo L."/>
            <person name="Chen Y."/>
            <person name="Luo F."/>
            <person name="Zhou W."/>
            <person name="Sun J."/>
            <person name="Mao Q."/>
            <person name="Liang P."/>
            <person name="Zhou C."/>
            <person name="Tian Y."/>
            <person name="Men J."/>
            <person name="Lv X."/>
            <person name="Huang L."/>
            <person name="Zhou J."/>
            <person name="Hu Y."/>
            <person name="Li R."/>
            <person name="Zhang F."/>
            <person name="Lei H."/>
            <person name="Li X."/>
            <person name="Hu X."/>
            <person name="Liang C."/>
            <person name="Xu J."/>
            <person name="Wu Z."/>
            <person name="Yu X."/>
        </authorList>
    </citation>
    <scope>NUCLEOTIDE SEQUENCE</scope>
    <source>
        <strain>Henan</strain>
    </source>
</reference>
<dbReference type="AlphaFoldDB" id="G7YW58"/>
<evidence type="ECO:0000313" key="3">
    <source>
        <dbReference type="EMBL" id="GAA57188.1"/>
    </source>
</evidence>
<feature type="region of interest" description="Disordered" evidence="2">
    <location>
        <begin position="82"/>
        <end position="122"/>
    </location>
</feature>
<evidence type="ECO:0000256" key="2">
    <source>
        <dbReference type="SAM" id="MobiDB-lite"/>
    </source>
</evidence>
<protein>
    <submittedName>
        <fullName evidence="3">Uncharacterized protein</fullName>
    </submittedName>
</protein>
<feature type="compositionally biased region" description="Basic and acidic residues" evidence="2">
    <location>
        <begin position="90"/>
        <end position="105"/>
    </location>
</feature>
<sequence>MINRLYRVRVRRTLCSMNGFHEFGSREMKKLLISVFSTNCVFSYKKAMHFSLVSSENPQEFGLHQPTLADYQVQDDIIPGRTSVGTVDRASGDKEKTEVKNDSHAENIGSQQDSAGNAESGLRRTCPSHCGPRFWISLETCEALLQRSLQPSLHTLLFHCPLQALLVKYFEHSKINILGNPGLTGLLLTNDLSVDICVAQDPRQPNADSCKVGQVVRWTTEANKPCCFFFRDDPLIFPDTVVRIRYHKSYHLSTFVSRRRSGLLVIHRWSIGYATWKYAVWKALVGERWRLSLGCLSLQAELSKQKEKYESALKVLSKQLEQSANVLTGSSVVRTRPLQLDFVCLGLGNLALSSGSMAAGHRKSVTAERLLIPSALIGLYASKFSGMVMALWNARESSQSRNIFVHAKCKAIRRKRKHSEHISGQTIWGSELLATHMRVSDETVIFPNVILVVSKCLFQMQAQSEVQKQRYKELERDQEANRRKSESEKDIRLYGNRKLNEKFNSVPVTLLFKLSCKVHVSSKWSESDYRSVNNIENKESKKNIQRIEIGISKAADFCFTYWMQFTLRNHTVLRAVQFRFKVNERFRVSEVLVVKLTRLQKDEALRVKDNELRQLKYAMGKLAEMQQKPAFSNLERRRNRLNSLVVTACVQYSNVTAYWYPKANDSIITSHDLPCPLAS</sequence>